<feature type="region of interest" description="Disordered" evidence="1">
    <location>
        <begin position="23"/>
        <end position="76"/>
    </location>
</feature>
<proteinExistence type="predicted"/>
<organism evidence="3 4">
    <name type="scientific">Mixia osmundae (strain CBS 9802 / IAM 14324 / JCM 22182 / KY 12970)</name>
    <dbReference type="NCBI Taxonomy" id="764103"/>
    <lineage>
        <taxon>Eukaryota</taxon>
        <taxon>Fungi</taxon>
        <taxon>Dikarya</taxon>
        <taxon>Basidiomycota</taxon>
        <taxon>Pucciniomycotina</taxon>
        <taxon>Mixiomycetes</taxon>
        <taxon>Mixiales</taxon>
        <taxon>Mixiaceae</taxon>
        <taxon>Mixia</taxon>
    </lineage>
</organism>
<feature type="compositionally biased region" description="Polar residues" evidence="1">
    <location>
        <begin position="47"/>
        <end position="67"/>
    </location>
</feature>
<feature type="compositionally biased region" description="Polar residues" evidence="1">
    <location>
        <begin position="235"/>
        <end position="246"/>
    </location>
</feature>
<dbReference type="AlphaFoldDB" id="G7DXX0"/>
<dbReference type="STRING" id="764103.G7DXX0"/>
<accession>G7DXX0</accession>
<dbReference type="Gene3D" id="3.40.50.1010">
    <property type="entry name" value="5'-nuclease"/>
    <property type="match status" value="1"/>
</dbReference>
<dbReference type="Proteomes" id="UP000009131">
    <property type="component" value="Unassembled WGS sequence"/>
</dbReference>
<gene>
    <name evidence="3" type="primary">Mo02084</name>
    <name evidence="3" type="ORF">E5Q_02084</name>
</gene>
<dbReference type="eggNOG" id="ENOG502SC47">
    <property type="taxonomic scope" value="Eukaryota"/>
</dbReference>
<name>G7DXX0_MIXOS</name>
<feature type="region of interest" description="Disordered" evidence="1">
    <location>
        <begin position="222"/>
        <end position="246"/>
    </location>
</feature>
<keyword evidence="4" id="KW-1185">Reference proteome</keyword>
<dbReference type="RefSeq" id="XP_014569950.1">
    <property type="nucleotide sequence ID" value="XM_014714464.1"/>
</dbReference>
<comment type="caution">
    <text evidence="3">The sequence shown here is derived from an EMBL/GenBank/DDBJ whole genome shotgun (WGS) entry which is preliminary data.</text>
</comment>
<evidence type="ECO:0000256" key="1">
    <source>
        <dbReference type="SAM" id="MobiDB-lite"/>
    </source>
</evidence>
<dbReference type="HOGENOM" id="CLU_750247_0_0_1"/>
<evidence type="ECO:0000313" key="3">
    <source>
        <dbReference type="EMBL" id="GAA95430.1"/>
    </source>
</evidence>
<feature type="region of interest" description="Disordered" evidence="1">
    <location>
        <begin position="327"/>
        <end position="369"/>
    </location>
</feature>
<dbReference type="EMBL" id="BABT02000062">
    <property type="protein sequence ID" value="GAA95430.1"/>
    <property type="molecule type" value="Genomic_DNA"/>
</dbReference>
<dbReference type="OrthoDB" id="69928at2759"/>
<reference evidence="3 4" key="1">
    <citation type="journal article" date="2011" name="J. Gen. Appl. Microbiol.">
        <title>Draft genome sequencing of the enigmatic basidiomycete Mixia osmundae.</title>
        <authorList>
            <person name="Nishida H."/>
            <person name="Nagatsuka Y."/>
            <person name="Sugiyama J."/>
        </authorList>
    </citation>
    <scope>NUCLEOTIDE SEQUENCE [LARGE SCALE GENOMIC DNA]</scope>
    <source>
        <strain evidence="4">CBS 9802 / IAM 14324 / JCM 22182 / KY 12970</strain>
    </source>
</reference>
<evidence type="ECO:0000259" key="2">
    <source>
        <dbReference type="Pfam" id="PF13638"/>
    </source>
</evidence>
<dbReference type="Pfam" id="PF13638">
    <property type="entry name" value="PIN_4"/>
    <property type="match status" value="1"/>
</dbReference>
<feature type="domain" description="PIN" evidence="2">
    <location>
        <begin position="82"/>
        <end position="165"/>
    </location>
</feature>
<dbReference type="InParanoid" id="G7DXX0"/>
<reference evidence="3 4" key="2">
    <citation type="journal article" date="2012" name="Open Biol.">
        <title>Characteristics of nucleosomes and linker DNA regions on the genome of the basidiomycete Mixia osmundae revealed by mono- and dinucleosome mapping.</title>
        <authorList>
            <person name="Nishida H."/>
            <person name="Kondo S."/>
            <person name="Matsumoto T."/>
            <person name="Suzuki Y."/>
            <person name="Yoshikawa H."/>
            <person name="Taylor T.D."/>
            <person name="Sugiyama J."/>
        </authorList>
    </citation>
    <scope>NUCLEOTIDE SEQUENCE [LARGE SCALE GENOMIC DNA]</scope>
    <source>
        <strain evidence="4">CBS 9802 / IAM 14324 / JCM 22182 / KY 12970</strain>
    </source>
</reference>
<sequence length="369" mass="39752">MDAQLSDEADLSSLSASLNGTSLSQHVEAQPQGTSLLSSPAAHSMRVTRSMSGTARPTASAMNTGPNGQVPPPSSPSKGCIYIVDTSALLYALPVVRRWAREEAHTLIIPVEVINTLDALKKLPPPMSHKVRATSKYIEEQFARKSTGQRTKLHAQMPHQTLPWQAIHLGQTPSVQVATHNLDDTPAYLKPLLQCARHFERSSQGGKDVRILYALGPLDEPVETPRRPVPARASTAPQSPTRATMNGSNAALEKNLHHLNGNSVQWNDSISLRAAADARNRALAARGAGHTMAAIAPLFDIKTREITVDELSEAKAAFAEWQQGQATGNVSAPSSPFLDATAHASTTPVKKQQRARRPLPDANRSLYVP</sequence>
<feature type="compositionally biased region" description="Polar residues" evidence="1">
    <location>
        <begin position="23"/>
        <end position="38"/>
    </location>
</feature>
<dbReference type="InterPro" id="IPR002716">
    <property type="entry name" value="PIN_dom"/>
</dbReference>
<evidence type="ECO:0000313" key="4">
    <source>
        <dbReference type="Proteomes" id="UP000009131"/>
    </source>
</evidence>
<protein>
    <recommendedName>
        <fullName evidence="2">PIN domain-containing protein</fullName>
    </recommendedName>
</protein>